<dbReference type="AlphaFoldDB" id="A0A0J1IJD7"/>
<name>A0A0J1IJD7_9FIRM</name>
<dbReference type="RefSeq" id="WP_047810991.1">
    <property type="nucleotide sequence ID" value="NZ_LDZY01000011.1"/>
</dbReference>
<organism evidence="1 2">
    <name type="scientific">Desulfosporosinus acididurans</name>
    <dbReference type="NCBI Taxonomy" id="476652"/>
    <lineage>
        <taxon>Bacteria</taxon>
        <taxon>Bacillati</taxon>
        <taxon>Bacillota</taxon>
        <taxon>Clostridia</taxon>
        <taxon>Eubacteriales</taxon>
        <taxon>Desulfitobacteriaceae</taxon>
        <taxon>Desulfosporosinus</taxon>
    </lineage>
</organism>
<dbReference type="EMBL" id="LDZY01000011">
    <property type="protein sequence ID" value="KLU64846.1"/>
    <property type="molecule type" value="Genomic_DNA"/>
</dbReference>
<gene>
    <name evidence="1" type="ORF">DEAC_c31740</name>
</gene>
<keyword evidence="2" id="KW-1185">Reference proteome</keyword>
<dbReference type="STRING" id="476652.DEAC_c31740"/>
<evidence type="ECO:0000313" key="2">
    <source>
        <dbReference type="Proteomes" id="UP000036356"/>
    </source>
</evidence>
<proteinExistence type="predicted"/>
<dbReference type="Proteomes" id="UP000036356">
    <property type="component" value="Unassembled WGS sequence"/>
</dbReference>
<accession>A0A0J1IJD7</accession>
<sequence>MKLHFLKEEALETLKGNIKTNLRNYSSPTNDWIMDFFKGENPFIEYKKEVSDFKLKMSYEKPEEGDVENIKIIYSAMSNLTETDATDERLWSGLEHGAFWDFLRYRWSVSKKPPEEKDIYNHFFFSQSKKRSLITNTLSKLWWIGKLTYDEKRRNPFELTEYLKHDLASRSRVLFSSNYSNNPVIVRALLSSLIKLQNQGLNISREIFTEATKYLNVLGGTYILDYFEEEELSEKISNRVKTLLSA</sequence>
<dbReference type="InterPro" id="IPR045920">
    <property type="entry name" value="DUF6339"/>
</dbReference>
<dbReference type="Pfam" id="PF19866">
    <property type="entry name" value="DUF6339"/>
    <property type="match status" value="1"/>
</dbReference>
<evidence type="ECO:0000313" key="1">
    <source>
        <dbReference type="EMBL" id="KLU64846.1"/>
    </source>
</evidence>
<comment type="caution">
    <text evidence="1">The sequence shown here is derived from an EMBL/GenBank/DDBJ whole genome shotgun (WGS) entry which is preliminary data.</text>
</comment>
<reference evidence="1 2" key="1">
    <citation type="submission" date="2015-06" db="EMBL/GenBank/DDBJ databases">
        <title>Draft genome of the moderately acidophilic sulfate reducer Candidatus Desulfosporosinus acididurans strain M1.</title>
        <authorList>
            <person name="Poehlein A."/>
            <person name="Petzsch P."/>
            <person name="Johnson B.D."/>
            <person name="Schloemann M."/>
            <person name="Daniel R."/>
            <person name="Muehling M."/>
        </authorList>
    </citation>
    <scope>NUCLEOTIDE SEQUENCE [LARGE SCALE GENOMIC DNA]</scope>
    <source>
        <strain evidence="1 2">M1</strain>
    </source>
</reference>
<dbReference type="PATRIC" id="fig|476652.3.peg.3344"/>
<protein>
    <submittedName>
        <fullName evidence="1">Uncharacterized protein</fullName>
    </submittedName>
</protein>